<dbReference type="PATRIC" id="fig|47884.3.peg.1899"/>
<protein>
    <submittedName>
        <fullName evidence="3">Celllulose biosynthesis operon protein BcsF/YhjT</fullName>
    </submittedName>
</protein>
<organism evidence="2 4">
    <name type="scientific">Pseudomonas taetrolens</name>
    <dbReference type="NCBI Taxonomy" id="47884"/>
    <lineage>
        <taxon>Bacteria</taxon>
        <taxon>Pseudomonadati</taxon>
        <taxon>Pseudomonadota</taxon>
        <taxon>Gammaproteobacteria</taxon>
        <taxon>Pseudomonadales</taxon>
        <taxon>Pseudomonadaceae</taxon>
        <taxon>Pseudomonas</taxon>
    </lineage>
</organism>
<dbReference type="STRING" id="47884.SAMN04490203_2432"/>
<evidence type="ECO:0000256" key="1">
    <source>
        <dbReference type="SAM" id="Phobius"/>
    </source>
</evidence>
<dbReference type="RefSeq" id="WP_048379756.1">
    <property type="nucleotide sequence ID" value="NZ_FNRS01000001.1"/>
</dbReference>
<evidence type="ECO:0000313" key="5">
    <source>
        <dbReference type="Proteomes" id="UP000183155"/>
    </source>
</evidence>
<dbReference type="AlphaFoldDB" id="A0A0J6GSW6"/>
<sequence>MTFLELIDVIVLTGVVTVLLTLFWQRIRAFVKSHLEQYLSPRYLKSCGVRRRAPASPSLRAPDESV</sequence>
<reference evidence="3 5" key="2">
    <citation type="submission" date="2016-10" db="EMBL/GenBank/DDBJ databases">
        <authorList>
            <person name="Varghese N."/>
            <person name="Submissions S."/>
        </authorList>
    </citation>
    <scope>NUCLEOTIDE SEQUENCE [LARGE SCALE GENOMIC DNA]</scope>
    <source>
        <strain evidence="3 5">BS3652</strain>
    </source>
</reference>
<keyword evidence="1" id="KW-0472">Membrane</keyword>
<keyword evidence="1" id="KW-1133">Transmembrane helix</keyword>
<dbReference type="EMBL" id="JYLA01000003">
    <property type="protein sequence ID" value="KMM85189.1"/>
    <property type="molecule type" value="Genomic_DNA"/>
</dbReference>
<dbReference type="InterPro" id="IPR019995">
    <property type="entry name" value="Cellulose_BcsF/YhjT"/>
</dbReference>
<dbReference type="Proteomes" id="UP000036395">
    <property type="component" value="Unassembled WGS sequence"/>
</dbReference>
<evidence type="ECO:0000313" key="3">
    <source>
        <dbReference type="EMBL" id="SEC44753.1"/>
    </source>
</evidence>
<name>A0A0J6GSW6_PSETA</name>
<dbReference type="Pfam" id="PF11120">
    <property type="entry name" value="CBP_BcsF"/>
    <property type="match status" value="1"/>
</dbReference>
<keyword evidence="5" id="KW-1185">Reference proteome</keyword>
<proteinExistence type="predicted"/>
<gene>
    <name evidence="3" type="ORF">SAMN04490203_2432</name>
    <name evidence="2" type="ORF">TU78_07445</name>
</gene>
<evidence type="ECO:0000313" key="4">
    <source>
        <dbReference type="Proteomes" id="UP000036395"/>
    </source>
</evidence>
<keyword evidence="1" id="KW-0812">Transmembrane</keyword>
<accession>A0A0J6GSW6</accession>
<reference evidence="2 4" key="1">
    <citation type="submission" date="2015-02" db="EMBL/GenBank/DDBJ databases">
        <title>Pseudomonas helleri sp. nov. and Pseudomonas weihenstephanensis sp. nov., isolated from raw cows milk.</title>
        <authorList>
            <person name="von Neubeck M."/>
            <person name="Huptas C."/>
            <person name="Wenning M."/>
            <person name="Scherer S."/>
        </authorList>
    </citation>
    <scope>NUCLEOTIDE SEQUENCE [LARGE SCALE GENOMIC DNA]</scope>
    <source>
        <strain evidence="2 4">DSM 21104</strain>
    </source>
</reference>
<feature type="transmembrane region" description="Helical" evidence="1">
    <location>
        <begin position="6"/>
        <end position="24"/>
    </location>
</feature>
<dbReference type="Proteomes" id="UP000183155">
    <property type="component" value="Unassembled WGS sequence"/>
</dbReference>
<dbReference type="EMBL" id="FNRS01000001">
    <property type="protein sequence ID" value="SEC44753.1"/>
    <property type="molecule type" value="Genomic_DNA"/>
</dbReference>
<evidence type="ECO:0000313" key="2">
    <source>
        <dbReference type="EMBL" id="KMM85189.1"/>
    </source>
</evidence>
<comment type="caution">
    <text evidence="2">The sequence shown here is derived from an EMBL/GenBank/DDBJ whole genome shotgun (WGS) entry which is preliminary data.</text>
</comment>